<evidence type="ECO:0000313" key="2">
    <source>
        <dbReference type="Proteomes" id="UP001589836"/>
    </source>
</evidence>
<sequence>MKIIFDSIQVNSVRENSGIFTGSNIQMYWNSSSKANNGLGEVFGTSNVMCYNINIVQDNDEVDMPVNQTASYKKKQKTEESP</sequence>
<organism evidence="1 2">
    <name type="scientific">Pontibacillus salicampi</name>
    <dbReference type="NCBI Taxonomy" id="1449801"/>
    <lineage>
        <taxon>Bacteria</taxon>
        <taxon>Bacillati</taxon>
        <taxon>Bacillota</taxon>
        <taxon>Bacilli</taxon>
        <taxon>Bacillales</taxon>
        <taxon>Bacillaceae</taxon>
        <taxon>Pontibacillus</taxon>
    </lineage>
</organism>
<evidence type="ECO:0000313" key="1">
    <source>
        <dbReference type="EMBL" id="MFC0524277.1"/>
    </source>
</evidence>
<dbReference type="RefSeq" id="WP_377348093.1">
    <property type="nucleotide sequence ID" value="NZ_JBHLTP010000010.1"/>
</dbReference>
<keyword evidence="2" id="KW-1185">Reference proteome</keyword>
<accession>A0ABV6LPE1</accession>
<reference evidence="1 2" key="1">
    <citation type="submission" date="2024-09" db="EMBL/GenBank/DDBJ databases">
        <authorList>
            <person name="Sun Q."/>
            <person name="Mori K."/>
        </authorList>
    </citation>
    <scope>NUCLEOTIDE SEQUENCE [LARGE SCALE GENOMIC DNA]</scope>
    <source>
        <strain evidence="1 2">NCAIM B.02529</strain>
    </source>
</reference>
<dbReference type="Proteomes" id="UP001589836">
    <property type="component" value="Unassembled WGS sequence"/>
</dbReference>
<dbReference type="EMBL" id="JBHLTP010000010">
    <property type="protein sequence ID" value="MFC0524277.1"/>
    <property type="molecule type" value="Genomic_DNA"/>
</dbReference>
<comment type="caution">
    <text evidence="1">The sequence shown here is derived from an EMBL/GenBank/DDBJ whole genome shotgun (WGS) entry which is preliminary data.</text>
</comment>
<name>A0ABV6LPE1_9BACI</name>
<proteinExistence type="predicted"/>
<protein>
    <submittedName>
        <fullName evidence="1">Uncharacterized protein</fullName>
    </submittedName>
</protein>
<gene>
    <name evidence="1" type="ORF">ACFFGV_11940</name>
</gene>